<reference evidence="11 12" key="1">
    <citation type="journal article" date="2012" name="PLoS ONE">
        <title>Evolution of Burkholderia pseudomallei in recurrent melioidosis.</title>
        <authorList>
            <person name="Hayden H.S."/>
            <person name="Lim R."/>
            <person name="Brittnacher M.J."/>
            <person name="Sims E.H."/>
            <person name="Ramage E.R."/>
            <person name="Fong C."/>
            <person name="Wu Z."/>
            <person name="Crist E."/>
            <person name="Chang J."/>
            <person name="Zhou Y."/>
            <person name="Radey M."/>
            <person name="Rohmer L."/>
            <person name="Haugen E."/>
            <person name="Gillett W."/>
            <person name="Wuthiekanun V."/>
            <person name="Peacock S.J."/>
            <person name="Kaul R."/>
            <person name="Miller S.I."/>
            <person name="Manoil C."/>
            <person name="Jacobs M.A."/>
        </authorList>
    </citation>
    <scope>NUCLEOTIDE SEQUENCE [LARGE SCALE GENOMIC DNA]</scope>
    <source>
        <strain evidence="11 12">1026b</strain>
    </source>
</reference>
<dbReference type="PANTHER" id="PTHR30600">
    <property type="entry name" value="CYTOCHROME C PEROXIDASE-RELATED"/>
    <property type="match status" value="1"/>
</dbReference>
<evidence type="ECO:0000256" key="7">
    <source>
        <dbReference type="PROSITE-ProRule" id="PRU00433"/>
    </source>
</evidence>
<keyword evidence="2 7" id="KW-0349">Heme</keyword>
<organism evidence="11 12">
    <name type="scientific">Burkholderia pseudomallei (strain 1026b)</name>
    <dbReference type="NCBI Taxonomy" id="884204"/>
    <lineage>
        <taxon>Bacteria</taxon>
        <taxon>Pseudomonadati</taxon>
        <taxon>Pseudomonadota</taxon>
        <taxon>Betaproteobacteria</taxon>
        <taxon>Burkholderiales</taxon>
        <taxon>Burkholderiaceae</taxon>
        <taxon>Burkholderia</taxon>
        <taxon>pseudomallei group</taxon>
    </lineage>
</organism>
<evidence type="ECO:0000256" key="4">
    <source>
        <dbReference type="ARBA" id="ARBA00022729"/>
    </source>
</evidence>
<feature type="chain" id="PRO_5002611334" evidence="9">
    <location>
        <begin position="30"/>
        <end position="471"/>
    </location>
</feature>
<feature type="domain" description="Cytochrome c" evidence="10">
    <location>
        <begin position="97"/>
        <end position="254"/>
    </location>
</feature>
<dbReference type="PATRIC" id="fig|884204.3.peg.2194"/>
<dbReference type="PROSITE" id="PS51007">
    <property type="entry name" value="CYTC"/>
    <property type="match status" value="2"/>
</dbReference>
<feature type="domain" description="Cytochrome c" evidence="10">
    <location>
        <begin position="282"/>
        <end position="457"/>
    </location>
</feature>
<dbReference type="GO" id="GO:0046872">
    <property type="term" value="F:metal ion binding"/>
    <property type="evidence" value="ECO:0007669"/>
    <property type="project" value="UniProtKB-KW"/>
</dbReference>
<sequence>MMRRLPRYARQHRSFFVASRAFAAAAALAAGVAACDANGPGASAAAAVAPAALAVPAASAASAASAARPAPLAQPAAPAIVDSQPQTRAQVYEAVKQMTALGRQLFFDPSLSGSGKLACASCHSPQHAFGPPNALPAQFGGDDLRQQGFRAVPTLKYLQKVPAFSEHYHESDDEGDESVDAGPTGGLTWDGRVDSGAEQARAPLTSPFEMNGTPEKVARAVRAAPYAPAFRAAFGARVLDDDRATFEAVLQALGTFEQAPDVFYPYTSKYDAYLAGRARLTRAELHGLQVFNDEKKGNCASCHVSRRGLDGSPPQFSDFGLIALGVPRNRALAVNRNPNFYDLGACGPERRDLKGRDEFCGLFRTPTLRNVALKKTFFHNGVYHSLDDVLRFYAERDTHPEKFYPVKRGVVQKFDDLPKRYWKNLNDEPPFERKRGDPPAMTDAEIRDVIAFLGTLTDGYDPRAKPAGGAR</sequence>
<keyword evidence="4 9" id="KW-0732">Signal</keyword>
<keyword evidence="5" id="KW-0560">Oxidoreductase</keyword>
<comment type="subcellular location">
    <subcellularLocation>
        <location evidence="1">Cell envelope</location>
    </subcellularLocation>
</comment>
<dbReference type="GO" id="GO:0004130">
    <property type="term" value="F:cytochrome-c peroxidase activity"/>
    <property type="evidence" value="ECO:0007669"/>
    <property type="project" value="TreeGrafter"/>
</dbReference>
<dbReference type="InterPro" id="IPR051395">
    <property type="entry name" value="Cytochrome_c_Peroxidase/MauG"/>
</dbReference>
<dbReference type="InterPro" id="IPR036909">
    <property type="entry name" value="Cyt_c-like_dom_sf"/>
</dbReference>
<dbReference type="Proteomes" id="UP000010087">
    <property type="component" value="Chromosome 1"/>
</dbReference>
<proteinExistence type="predicted"/>
<keyword evidence="6 7" id="KW-0408">Iron</keyword>
<accession>A0A0H3HJT1</accession>
<evidence type="ECO:0000259" key="10">
    <source>
        <dbReference type="PROSITE" id="PS51007"/>
    </source>
</evidence>
<dbReference type="Pfam" id="PF03150">
    <property type="entry name" value="CCP_MauG"/>
    <property type="match status" value="1"/>
</dbReference>
<evidence type="ECO:0000256" key="8">
    <source>
        <dbReference type="SAM" id="MobiDB-lite"/>
    </source>
</evidence>
<dbReference type="Gene3D" id="1.10.760.10">
    <property type="entry name" value="Cytochrome c-like domain"/>
    <property type="match status" value="2"/>
</dbReference>
<evidence type="ECO:0000313" key="12">
    <source>
        <dbReference type="Proteomes" id="UP000010087"/>
    </source>
</evidence>
<evidence type="ECO:0000313" key="11">
    <source>
        <dbReference type="EMBL" id="AFI66604.1"/>
    </source>
</evidence>
<evidence type="ECO:0000256" key="3">
    <source>
        <dbReference type="ARBA" id="ARBA00022723"/>
    </source>
</evidence>
<dbReference type="InterPro" id="IPR009056">
    <property type="entry name" value="Cyt_c-like_dom"/>
</dbReference>
<dbReference type="GO" id="GO:0009055">
    <property type="term" value="F:electron transfer activity"/>
    <property type="evidence" value="ECO:0007669"/>
    <property type="project" value="InterPro"/>
</dbReference>
<dbReference type="EMBL" id="CP002833">
    <property type="protein sequence ID" value="AFI66604.1"/>
    <property type="molecule type" value="Genomic_DNA"/>
</dbReference>
<evidence type="ECO:0000256" key="9">
    <source>
        <dbReference type="SAM" id="SignalP"/>
    </source>
</evidence>
<dbReference type="KEGG" id="bpz:BP1026B_I1986"/>
<feature type="signal peptide" evidence="9">
    <location>
        <begin position="1"/>
        <end position="29"/>
    </location>
</feature>
<keyword evidence="3 7" id="KW-0479">Metal-binding</keyword>
<dbReference type="GO" id="GO:0030313">
    <property type="term" value="C:cell envelope"/>
    <property type="evidence" value="ECO:0007669"/>
    <property type="project" value="UniProtKB-SubCell"/>
</dbReference>
<dbReference type="SUPFAM" id="SSF46626">
    <property type="entry name" value="Cytochrome c"/>
    <property type="match status" value="2"/>
</dbReference>
<dbReference type="RefSeq" id="WP_004552888.1">
    <property type="nucleotide sequence ID" value="NC_017831.1"/>
</dbReference>
<dbReference type="InterPro" id="IPR004852">
    <property type="entry name" value="Di-haem_cyt_c_peroxidsae"/>
</dbReference>
<gene>
    <name evidence="11" type="ordered locus">BP1026B_I1986</name>
</gene>
<evidence type="ECO:0000256" key="6">
    <source>
        <dbReference type="ARBA" id="ARBA00023004"/>
    </source>
</evidence>
<name>A0A0H3HJT1_BURP2</name>
<keyword evidence="11" id="KW-0575">Peroxidase</keyword>
<evidence type="ECO:0000256" key="5">
    <source>
        <dbReference type="ARBA" id="ARBA00023002"/>
    </source>
</evidence>
<dbReference type="GO" id="GO:0020037">
    <property type="term" value="F:heme binding"/>
    <property type="evidence" value="ECO:0007669"/>
    <property type="project" value="InterPro"/>
</dbReference>
<dbReference type="PANTHER" id="PTHR30600:SF10">
    <property type="entry name" value="BLL6722 PROTEIN"/>
    <property type="match status" value="1"/>
</dbReference>
<evidence type="ECO:0000256" key="1">
    <source>
        <dbReference type="ARBA" id="ARBA00004196"/>
    </source>
</evidence>
<dbReference type="AlphaFoldDB" id="A0A0H3HJT1"/>
<evidence type="ECO:0000256" key="2">
    <source>
        <dbReference type="ARBA" id="ARBA00022617"/>
    </source>
</evidence>
<dbReference type="PROSITE" id="PS51257">
    <property type="entry name" value="PROKAR_LIPOPROTEIN"/>
    <property type="match status" value="1"/>
</dbReference>
<protein>
    <submittedName>
        <fullName evidence="11">Cytochrome c peroxidase</fullName>
    </submittedName>
</protein>
<feature type="region of interest" description="Disordered" evidence="8">
    <location>
        <begin position="166"/>
        <end position="193"/>
    </location>
</feature>